<dbReference type="InterPro" id="IPR007693">
    <property type="entry name" value="DNA_helicase_DnaB-like_N"/>
</dbReference>
<dbReference type="CDD" id="cd00984">
    <property type="entry name" value="DnaB_C"/>
    <property type="match status" value="1"/>
</dbReference>
<comment type="catalytic activity">
    <reaction evidence="12 14">
        <text>ATP + H2O = ADP + phosphate + H(+)</text>
        <dbReference type="Rhea" id="RHEA:13065"/>
        <dbReference type="ChEBI" id="CHEBI:15377"/>
        <dbReference type="ChEBI" id="CHEBI:15378"/>
        <dbReference type="ChEBI" id="CHEBI:30616"/>
        <dbReference type="ChEBI" id="CHEBI:43474"/>
        <dbReference type="ChEBI" id="CHEBI:456216"/>
        <dbReference type="EC" id="5.6.2.3"/>
    </reaction>
</comment>
<organism evidence="17 18">
    <name type="scientific">Candidatus Enterousia excrementavium</name>
    <dbReference type="NCBI Taxonomy" id="2840789"/>
    <lineage>
        <taxon>Bacteria</taxon>
        <taxon>Pseudomonadati</taxon>
        <taxon>Pseudomonadota</taxon>
        <taxon>Alphaproteobacteria</taxon>
        <taxon>Candidatus Enterousia</taxon>
    </lineage>
</organism>
<evidence type="ECO:0000259" key="16">
    <source>
        <dbReference type="PROSITE" id="PS51199"/>
    </source>
</evidence>
<feature type="region of interest" description="Disordered" evidence="15">
    <location>
        <begin position="481"/>
        <end position="519"/>
    </location>
</feature>
<evidence type="ECO:0000256" key="9">
    <source>
        <dbReference type="ARBA" id="ARBA00023125"/>
    </source>
</evidence>
<reference evidence="17" key="1">
    <citation type="submission" date="2020-10" db="EMBL/GenBank/DDBJ databases">
        <authorList>
            <person name="Gilroy R."/>
        </authorList>
    </citation>
    <scope>NUCLEOTIDE SEQUENCE</scope>
    <source>
        <strain evidence="17">B1-16210</strain>
    </source>
</reference>
<dbReference type="GO" id="GO:0005524">
    <property type="term" value="F:ATP binding"/>
    <property type="evidence" value="ECO:0007669"/>
    <property type="project" value="UniProtKB-UniRule"/>
</dbReference>
<dbReference type="SUPFAM" id="SSF48024">
    <property type="entry name" value="N-terminal domain of DnaB helicase"/>
    <property type="match status" value="1"/>
</dbReference>
<dbReference type="GO" id="GO:0006269">
    <property type="term" value="P:DNA replication, synthesis of primer"/>
    <property type="evidence" value="ECO:0007669"/>
    <property type="project" value="UniProtKB-UniRule"/>
</dbReference>
<dbReference type="SMART" id="SM00382">
    <property type="entry name" value="AAA"/>
    <property type="match status" value="1"/>
</dbReference>
<feature type="compositionally biased region" description="Polar residues" evidence="15">
    <location>
        <begin position="487"/>
        <end position="499"/>
    </location>
</feature>
<proteinExistence type="inferred from homology"/>
<evidence type="ECO:0000256" key="14">
    <source>
        <dbReference type="RuleBase" id="RU362085"/>
    </source>
</evidence>
<keyword evidence="5 14" id="KW-0547">Nucleotide-binding</keyword>
<keyword evidence="6 14" id="KW-0378">Hydrolase</keyword>
<dbReference type="AlphaFoldDB" id="A0A940DGI7"/>
<dbReference type="EMBL" id="JADINE010000045">
    <property type="protein sequence ID" value="MBO8407534.1"/>
    <property type="molecule type" value="Genomic_DNA"/>
</dbReference>
<protein>
    <recommendedName>
        <fullName evidence="13 14">Replicative DNA helicase</fullName>
        <ecNumber evidence="13 14">5.6.2.3</ecNumber>
    </recommendedName>
</protein>
<dbReference type="EC" id="5.6.2.3" evidence="13 14"/>
<dbReference type="GO" id="GO:1990077">
    <property type="term" value="C:primosome complex"/>
    <property type="evidence" value="ECO:0007669"/>
    <property type="project" value="UniProtKB-UniRule"/>
</dbReference>
<comment type="function">
    <text evidence="11 14">The main replicative DNA helicase, it participates in initiation and elongation during chromosome replication. Travels ahead of the DNA replisome, separating dsDNA into templates for DNA synthesis. A processive ATP-dependent 5'-3' DNA helicase it has DNA-dependent ATPase activity.</text>
</comment>
<dbReference type="InterPro" id="IPR036185">
    <property type="entry name" value="DNA_heli_DnaB-like_N_sf"/>
</dbReference>
<evidence type="ECO:0000256" key="4">
    <source>
        <dbReference type="ARBA" id="ARBA00022705"/>
    </source>
</evidence>
<dbReference type="NCBIfam" id="NF006606">
    <property type="entry name" value="PRK09165.1"/>
    <property type="match status" value="1"/>
</dbReference>
<dbReference type="InterPro" id="IPR016136">
    <property type="entry name" value="DNA_helicase_N/primase_C"/>
</dbReference>
<dbReference type="InterPro" id="IPR007694">
    <property type="entry name" value="DNA_helicase_DnaB-like_C"/>
</dbReference>
<evidence type="ECO:0000256" key="11">
    <source>
        <dbReference type="ARBA" id="ARBA00044932"/>
    </source>
</evidence>
<keyword evidence="10" id="KW-0413">Isomerase</keyword>
<dbReference type="InterPro" id="IPR007692">
    <property type="entry name" value="DNA_helicase_DnaB"/>
</dbReference>
<evidence type="ECO:0000256" key="15">
    <source>
        <dbReference type="SAM" id="MobiDB-lite"/>
    </source>
</evidence>
<keyword evidence="9 14" id="KW-0238">DNA-binding</keyword>
<sequence length="519" mass="57072">MDFTPKTLPTNLEAEQAVLAAVLMNNRALERVSEFLRPEHFSHPAHQEIYKLAERQFAAGIPFDIITAKNYLDQQGVLESVGGVDYLTQLASAGATVVNVDQYGRIVYENAMRRELINLGQSITDAAFVEDLDNPVSAQIETAEQKLFEMASAGVSEREVASISNALQDALKEAEIAYKADGKLSGLTTGLTALDKSISGLHHSDLIIIAGRPAMGKTTLAMNIAFNAANAILYGRANERYKGAVVFFSLEMSKSQLAARVLSSQSKIPASAMREGSLTDEDFLKMSQYADAIGKVPLFIDDTPGMSVPMIRTRARRLARKCGGIALIVIDYLQLMTSPGGKNKDNRVQEISEITRGLKMLAKELDVPVIALSQLSRSVESRDDKRPQLSDLRESGSIEQDADIVMFTYREEYYLENRDPSQRISGNANEKIIESFQKRLERARGKADVIIGKNRHGRPETVKMAFFGEYSLFDNLDEANARGENDFGNSSTPESTSGMDFSEELPPVDADAIPDDIPL</sequence>
<keyword evidence="8 14" id="KW-0067">ATP-binding</keyword>
<evidence type="ECO:0000256" key="8">
    <source>
        <dbReference type="ARBA" id="ARBA00022840"/>
    </source>
</evidence>
<dbReference type="PANTHER" id="PTHR30153">
    <property type="entry name" value="REPLICATIVE DNA HELICASE DNAB"/>
    <property type="match status" value="1"/>
</dbReference>
<name>A0A940DGI7_9PROT</name>
<dbReference type="Proteomes" id="UP000721442">
    <property type="component" value="Unassembled WGS sequence"/>
</dbReference>
<dbReference type="InterPro" id="IPR003593">
    <property type="entry name" value="AAA+_ATPase"/>
</dbReference>
<keyword evidence="4 14" id="KW-0235">DNA replication</keyword>
<gene>
    <name evidence="17" type="ORF">IAC77_03705</name>
</gene>
<evidence type="ECO:0000256" key="5">
    <source>
        <dbReference type="ARBA" id="ARBA00022741"/>
    </source>
</evidence>
<dbReference type="Pfam" id="PF03796">
    <property type="entry name" value="DnaB_C"/>
    <property type="match status" value="1"/>
</dbReference>
<dbReference type="GO" id="GO:0005829">
    <property type="term" value="C:cytosol"/>
    <property type="evidence" value="ECO:0007669"/>
    <property type="project" value="TreeGrafter"/>
</dbReference>
<evidence type="ECO:0000256" key="10">
    <source>
        <dbReference type="ARBA" id="ARBA00023235"/>
    </source>
</evidence>
<dbReference type="GO" id="GO:0016787">
    <property type="term" value="F:hydrolase activity"/>
    <property type="evidence" value="ECO:0007669"/>
    <property type="project" value="UniProtKB-KW"/>
</dbReference>
<keyword evidence="7 14" id="KW-0347">Helicase</keyword>
<keyword evidence="3 14" id="KW-0639">Primosome</keyword>
<comment type="subunit">
    <text evidence="2">Homohexamer.</text>
</comment>
<dbReference type="Gene3D" id="1.10.860.10">
    <property type="entry name" value="DNAb Helicase, Chain A"/>
    <property type="match status" value="1"/>
</dbReference>
<dbReference type="InterPro" id="IPR027417">
    <property type="entry name" value="P-loop_NTPase"/>
</dbReference>
<evidence type="ECO:0000256" key="6">
    <source>
        <dbReference type="ARBA" id="ARBA00022801"/>
    </source>
</evidence>
<dbReference type="GO" id="GO:0043139">
    <property type="term" value="F:5'-3' DNA helicase activity"/>
    <property type="evidence" value="ECO:0007669"/>
    <property type="project" value="UniProtKB-EC"/>
</dbReference>
<evidence type="ECO:0000256" key="7">
    <source>
        <dbReference type="ARBA" id="ARBA00022806"/>
    </source>
</evidence>
<comment type="caution">
    <text evidence="17">The sequence shown here is derived from an EMBL/GenBank/DDBJ whole genome shotgun (WGS) entry which is preliminary data.</text>
</comment>
<dbReference type="NCBIfam" id="TIGR00665">
    <property type="entry name" value="DnaB"/>
    <property type="match status" value="1"/>
</dbReference>
<evidence type="ECO:0000313" key="18">
    <source>
        <dbReference type="Proteomes" id="UP000721442"/>
    </source>
</evidence>
<dbReference type="Gene3D" id="3.40.50.300">
    <property type="entry name" value="P-loop containing nucleotide triphosphate hydrolases"/>
    <property type="match status" value="1"/>
</dbReference>
<evidence type="ECO:0000256" key="12">
    <source>
        <dbReference type="ARBA" id="ARBA00048954"/>
    </source>
</evidence>
<accession>A0A940DGI7</accession>
<reference evidence="17" key="2">
    <citation type="journal article" date="2021" name="PeerJ">
        <title>Extensive microbial diversity within the chicken gut microbiome revealed by metagenomics and culture.</title>
        <authorList>
            <person name="Gilroy R."/>
            <person name="Ravi A."/>
            <person name="Getino M."/>
            <person name="Pursley I."/>
            <person name="Horton D.L."/>
            <person name="Alikhan N.F."/>
            <person name="Baker D."/>
            <person name="Gharbi K."/>
            <person name="Hall N."/>
            <person name="Watson M."/>
            <person name="Adriaenssens E.M."/>
            <person name="Foster-Nyarko E."/>
            <person name="Jarju S."/>
            <person name="Secka A."/>
            <person name="Antonio M."/>
            <person name="Oren A."/>
            <person name="Chaudhuri R.R."/>
            <person name="La Ragione R."/>
            <person name="Hildebrand F."/>
            <person name="Pallen M.J."/>
        </authorList>
    </citation>
    <scope>NUCLEOTIDE SEQUENCE</scope>
    <source>
        <strain evidence="17">B1-16210</strain>
    </source>
</reference>
<evidence type="ECO:0000256" key="2">
    <source>
        <dbReference type="ARBA" id="ARBA00011643"/>
    </source>
</evidence>
<dbReference type="GO" id="GO:0003677">
    <property type="term" value="F:DNA binding"/>
    <property type="evidence" value="ECO:0007669"/>
    <property type="project" value="UniProtKB-UniRule"/>
</dbReference>
<evidence type="ECO:0000313" key="17">
    <source>
        <dbReference type="EMBL" id="MBO8407534.1"/>
    </source>
</evidence>
<evidence type="ECO:0000256" key="13">
    <source>
        <dbReference type="NCBIfam" id="TIGR00665"/>
    </source>
</evidence>
<dbReference type="PANTHER" id="PTHR30153:SF2">
    <property type="entry name" value="REPLICATIVE DNA HELICASE"/>
    <property type="match status" value="1"/>
</dbReference>
<dbReference type="SUPFAM" id="SSF52540">
    <property type="entry name" value="P-loop containing nucleoside triphosphate hydrolases"/>
    <property type="match status" value="1"/>
</dbReference>
<evidence type="ECO:0000256" key="1">
    <source>
        <dbReference type="ARBA" id="ARBA00008428"/>
    </source>
</evidence>
<comment type="similarity">
    <text evidence="1 14">Belongs to the helicase family. DnaB subfamily.</text>
</comment>
<dbReference type="PROSITE" id="PS51199">
    <property type="entry name" value="SF4_HELICASE"/>
    <property type="match status" value="1"/>
</dbReference>
<feature type="domain" description="SF4 helicase" evidence="16">
    <location>
        <begin position="180"/>
        <end position="480"/>
    </location>
</feature>
<dbReference type="Pfam" id="PF00772">
    <property type="entry name" value="DnaB"/>
    <property type="match status" value="1"/>
</dbReference>
<evidence type="ECO:0000256" key="3">
    <source>
        <dbReference type="ARBA" id="ARBA00022515"/>
    </source>
</evidence>